<evidence type="ECO:0000256" key="1">
    <source>
        <dbReference type="ARBA" id="ARBA00005679"/>
    </source>
</evidence>
<feature type="chain" id="PRO_5004586856" evidence="3">
    <location>
        <begin position="17"/>
        <end position="202"/>
    </location>
</feature>
<protein>
    <submittedName>
        <fullName evidence="4">Putative gamma-interferon inducible lysosomal thiol reductase</fullName>
    </submittedName>
</protein>
<proteinExistence type="evidence at transcript level"/>
<feature type="signal peptide" evidence="3">
    <location>
        <begin position="1"/>
        <end position="16"/>
    </location>
</feature>
<dbReference type="EMBL" id="GALA01000801">
    <property type="protein sequence ID" value="JAA94051.1"/>
    <property type="molecule type" value="mRNA"/>
</dbReference>
<comment type="similarity">
    <text evidence="1">Belongs to the GILT family.</text>
</comment>
<evidence type="ECO:0000313" key="4">
    <source>
        <dbReference type="EMBL" id="JAA94051.1"/>
    </source>
</evidence>
<dbReference type="InterPro" id="IPR036249">
    <property type="entry name" value="Thioredoxin-like_sf"/>
</dbReference>
<accession>T1DIS2</accession>
<dbReference type="InterPro" id="IPR004911">
    <property type="entry name" value="Interferon-induced_GILT"/>
</dbReference>
<dbReference type="Pfam" id="PF03227">
    <property type="entry name" value="GILT"/>
    <property type="match status" value="1"/>
</dbReference>
<dbReference type="GO" id="GO:0016671">
    <property type="term" value="F:oxidoreductase activity, acting on a sulfur group of donors, disulfide as acceptor"/>
    <property type="evidence" value="ECO:0007669"/>
    <property type="project" value="InterPro"/>
</dbReference>
<dbReference type="SUPFAM" id="SSF52833">
    <property type="entry name" value="Thioredoxin-like"/>
    <property type="match status" value="1"/>
</dbReference>
<keyword evidence="2" id="KW-0325">Glycoprotein</keyword>
<dbReference type="PANTHER" id="PTHR13234">
    <property type="entry name" value="GAMMA-INTERFERON INDUCIBLE LYSOSOMAL THIOL REDUCTASE GILT"/>
    <property type="match status" value="1"/>
</dbReference>
<sequence>MQRSVSILLLFSIVVATNVALLSADASKIHMTVFYEHLCPDSIRFVTQQLAPNWAAFRDHVDVEFIPFGKSRSFNGGESFQCQHGPAECQGNMFQSCVLQQLPDQDQQVSYVACQMDFSADPRGEECAYRAGVDLAAVDNCAQSVHGIQLQLEAERRTQQIPLTFVPSIAFNGVFDKQLSDLAYKNLPAALCKVTNNAFNVC</sequence>
<evidence type="ECO:0000256" key="3">
    <source>
        <dbReference type="SAM" id="SignalP"/>
    </source>
</evidence>
<dbReference type="PANTHER" id="PTHR13234:SF68">
    <property type="entry name" value="GH19763P"/>
    <property type="match status" value="1"/>
</dbReference>
<keyword evidence="3" id="KW-0732">Signal</keyword>
<organism evidence="4">
    <name type="scientific">Psorophora albipes</name>
    <dbReference type="NCBI Taxonomy" id="869069"/>
    <lineage>
        <taxon>Eukaryota</taxon>
        <taxon>Metazoa</taxon>
        <taxon>Ecdysozoa</taxon>
        <taxon>Arthropoda</taxon>
        <taxon>Hexapoda</taxon>
        <taxon>Insecta</taxon>
        <taxon>Pterygota</taxon>
        <taxon>Neoptera</taxon>
        <taxon>Endopterygota</taxon>
        <taxon>Diptera</taxon>
        <taxon>Nematocera</taxon>
        <taxon>Culicoidea</taxon>
        <taxon>Culicidae</taxon>
        <taxon>Culicinae</taxon>
        <taxon>Aedini</taxon>
        <taxon>Psorophora</taxon>
    </lineage>
</organism>
<dbReference type="AlphaFoldDB" id="T1DIS2"/>
<reference evidence="4" key="1">
    <citation type="journal article" date="2013" name="BMC Genomics">
        <title>A deep insight into the sialotranscriptome of the mosquito, Psorophora albipes.</title>
        <authorList>
            <person name="Chagas A.C."/>
            <person name="Calvo E."/>
            <person name="Rios-Velasquez C.M."/>
            <person name="Pessoa F.A."/>
            <person name="Medeiros J.F."/>
            <person name="Ribeiro J.M."/>
        </authorList>
    </citation>
    <scope>NUCLEOTIDE SEQUENCE</scope>
</reference>
<dbReference type="Gene3D" id="3.40.30.10">
    <property type="entry name" value="Glutaredoxin"/>
    <property type="match status" value="1"/>
</dbReference>
<name>T1DIS2_9DIPT</name>
<evidence type="ECO:0000256" key="2">
    <source>
        <dbReference type="ARBA" id="ARBA00023180"/>
    </source>
</evidence>